<name>A0AAV0UK75_HYABA</name>
<proteinExistence type="predicted"/>
<evidence type="ECO:0000313" key="3">
    <source>
        <dbReference type="EMBL" id="CAI5735889.1"/>
    </source>
</evidence>
<keyword evidence="2" id="KW-0732">Signal</keyword>
<feature type="chain" id="PRO_5043572502" description="RxLR effector protein" evidence="2">
    <location>
        <begin position="21"/>
        <end position="204"/>
    </location>
</feature>
<evidence type="ECO:0000313" key="4">
    <source>
        <dbReference type="Proteomes" id="UP001162031"/>
    </source>
</evidence>
<dbReference type="EMBL" id="CANTFL010001293">
    <property type="protein sequence ID" value="CAI5735889.1"/>
    <property type="molecule type" value="Genomic_DNA"/>
</dbReference>
<evidence type="ECO:0000256" key="1">
    <source>
        <dbReference type="SAM" id="MobiDB-lite"/>
    </source>
</evidence>
<feature type="signal peptide" evidence="2">
    <location>
        <begin position="1"/>
        <end position="20"/>
    </location>
</feature>
<reference evidence="3" key="1">
    <citation type="submission" date="2022-12" db="EMBL/GenBank/DDBJ databases">
        <authorList>
            <person name="Webb A."/>
        </authorList>
    </citation>
    <scope>NUCLEOTIDE SEQUENCE</scope>
    <source>
        <strain evidence="3">Hp1</strain>
    </source>
</reference>
<protein>
    <recommendedName>
        <fullName evidence="5">RxLR effector protein</fullName>
    </recommendedName>
</protein>
<evidence type="ECO:0000256" key="2">
    <source>
        <dbReference type="SAM" id="SignalP"/>
    </source>
</evidence>
<evidence type="ECO:0008006" key="5">
    <source>
        <dbReference type="Google" id="ProtNLM"/>
    </source>
</evidence>
<comment type="caution">
    <text evidence="3">The sequence shown here is derived from an EMBL/GenBank/DDBJ whole genome shotgun (WGS) entry which is preliminary data.</text>
</comment>
<sequence>MCPAIFLSAALLCLVTCGYAVKAASDLQNPITSDVNSPAMANDNRIQSDANTKQRRLFSTWDKKHSEPEADPQAAAMDSVAEDAQFDNIGAPARESTYVPYSDDSIDSSDLSDSSDFSDSSDTVGVASKSGRIPHWRLYVYALKYRRYFKWDHRTRAQVLQDLAINEEYHDGWTRHNTYLDKGYLVYLDKQCARPKNINEPACA</sequence>
<dbReference type="AlphaFoldDB" id="A0AAV0UK75"/>
<accession>A0AAV0UK75</accession>
<gene>
    <name evidence="3" type="ORF">HBR001_LOCUS6638</name>
</gene>
<keyword evidence="4" id="KW-1185">Reference proteome</keyword>
<feature type="region of interest" description="Disordered" evidence="1">
    <location>
        <begin position="95"/>
        <end position="125"/>
    </location>
</feature>
<organism evidence="3 4">
    <name type="scientific">Hyaloperonospora brassicae</name>
    <name type="common">Brassica downy mildew</name>
    <name type="synonym">Peronospora brassicae</name>
    <dbReference type="NCBI Taxonomy" id="162125"/>
    <lineage>
        <taxon>Eukaryota</taxon>
        <taxon>Sar</taxon>
        <taxon>Stramenopiles</taxon>
        <taxon>Oomycota</taxon>
        <taxon>Peronosporomycetes</taxon>
        <taxon>Peronosporales</taxon>
        <taxon>Peronosporaceae</taxon>
        <taxon>Hyaloperonospora</taxon>
    </lineage>
</organism>
<feature type="compositionally biased region" description="Low complexity" evidence="1">
    <location>
        <begin position="108"/>
        <end position="122"/>
    </location>
</feature>
<dbReference type="Proteomes" id="UP001162031">
    <property type="component" value="Unassembled WGS sequence"/>
</dbReference>